<evidence type="ECO:0000256" key="3">
    <source>
        <dbReference type="ARBA" id="ARBA00022553"/>
    </source>
</evidence>
<dbReference type="AlphaFoldDB" id="A0A1R0KF40"/>
<evidence type="ECO:0000256" key="6">
    <source>
        <dbReference type="ARBA" id="ARBA00022777"/>
    </source>
</evidence>
<keyword evidence="7" id="KW-0067">ATP-binding</keyword>
<keyword evidence="8" id="KW-0902">Two-component regulatory system</keyword>
<dbReference type="RefSeq" id="WP_076167916.1">
    <property type="nucleotide sequence ID" value="NZ_JBEZVB010000039.1"/>
</dbReference>
<dbReference type="Gene3D" id="1.20.5.1930">
    <property type="match status" value="1"/>
</dbReference>
<evidence type="ECO:0000256" key="4">
    <source>
        <dbReference type="ARBA" id="ARBA00022679"/>
    </source>
</evidence>
<dbReference type="GO" id="GO:0000155">
    <property type="term" value="F:phosphorelay sensor kinase activity"/>
    <property type="evidence" value="ECO:0007669"/>
    <property type="project" value="InterPro"/>
</dbReference>
<evidence type="ECO:0000259" key="10">
    <source>
        <dbReference type="Pfam" id="PF07730"/>
    </source>
</evidence>
<gene>
    <name evidence="11" type="ORF">BS329_37775</name>
</gene>
<dbReference type="PANTHER" id="PTHR24421:SF10">
    <property type="entry name" value="NITRATE_NITRITE SENSOR PROTEIN NARQ"/>
    <property type="match status" value="1"/>
</dbReference>
<name>A0A1R0KF40_9PSEU</name>
<dbReference type="GO" id="GO:0046983">
    <property type="term" value="F:protein dimerization activity"/>
    <property type="evidence" value="ECO:0007669"/>
    <property type="project" value="InterPro"/>
</dbReference>
<evidence type="ECO:0000256" key="2">
    <source>
        <dbReference type="ARBA" id="ARBA00012438"/>
    </source>
</evidence>
<keyword evidence="12" id="KW-1185">Reference proteome</keyword>
<keyword evidence="4" id="KW-0808">Transferase</keyword>
<dbReference type="CDD" id="cd16917">
    <property type="entry name" value="HATPase_UhpB-NarQ-NarX-like"/>
    <property type="match status" value="1"/>
</dbReference>
<evidence type="ECO:0000256" key="8">
    <source>
        <dbReference type="ARBA" id="ARBA00023012"/>
    </source>
</evidence>
<keyword evidence="5" id="KW-0547">Nucleotide-binding</keyword>
<keyword evidence="6 11" id="KW-0418">Kinase</keyword>
<feature type="transmembrane region" description="Helical" evidence="9">
    <location>
        <begin position="83"/>
        <end position="109"/>
    </location>
</feature>
<sequence>MLRILRDRFRARVQVSLTRAGLTLPWWGALCASAVSFVFTAVALVQRDALLPPEPIALAGLLVIAPSVIWTITNWIMPWVRMTALIVAASILLLEPVLPDFAPLLLLVAATEAGSVLRTTWGIAIVTVAGEAVLVVAGIWGGLIGGPVYMVAILLGLSGGLMVRWYTRVLDAERVNRDASRDKALLAERQRIAREVHDVVGHSLSITLLHLTGARRALQQDRDVDEAIEALTEAEQVGRAAMADIRRTVGLLADTPSGSTPLPGVEDIATLVERTRVAGLAVRYTQEGDLGRVGASEGLGLYRIVQESLVNVVKHAPGATAEVRLNAGRSGAKLIVSNTLPASVRRSSEDGSGLAGMAVRAAQLGADLNAGPSGKQWIVEVTVPGAPS</sequence>
<evidence type="ECO:0000256" key="5">
    <source>
        <dbReference type="ARBA" id="ARBA00022741"/>
    </source>
</evidence>
<keyword evidence="3" id="KW-0597">Phosphoprotein</keyword>
<reference evidence="11 12" key="1">
    <citation type="submission" date="2016-01" db="EMBL/GenBank/DDBJ databases">
        <title>Amycolatopsis coloradensis genome sequencing and assembly.</title>
        <authorList>
            <person name="Mayilraj S."/>
        </authorList>
    </citation>
    <scope>NUCLEOTIDE SEQUENCE [LARGE SCALE GENOMIC DNA]</scope>
    <source>
        <strain evidence="11 12">DSM 44225</strain>
    </source>
</reference>
<evidence type="ECO:0000256" key="7">
    <source>
        <dbReference type="ARBA" id="ARBA00022840"/>
    </source>
</evidence>
<comment type="caution">
    <text evidence="11">The sequence shown here is derived from an EMBL/GenBank/DDBJ whole genome shotgun (WGS) entry which is preliminary data.</text>
</comment>
<feature type="domain" description="Signal transduction histidine kinase subgroup 3 dimerisation and phosphoacceptor" evidence="10">
    <location>
        <begin position="188"/>
        <end position="253"/>
    </location>
</feature>
<dbReference type="EC" id="2.7.13.3" evidence="2"/>
<feature type="transmembrane region" description="Helical" evidence="9">
    <location>
        <begin position="148"/>
        <end position="167"/>
    </location>
</feature>
<keyword evidence="9" id="KW-0812">Transmembrane</keyword>
<dbReference type="Gene3D" id="3.30.565.10">
    <property type="entry name" value="Histidine kinase-like ATPase, C-terminal domain"/>
    <property type="match status" value="1"/>
</dbReference>
<comment type="catalytic activity">
    <reaction evidence="1">
        <text>ATP + protein L-histidine = ADP + protein N-phospho-L-histidine.</text>
        <dbReference type="EC" id="2.7.13.3"/>
    </reaction>
</comment>
<keyword evidence="9" id="KW-0472">Membrane</keyword>
<keyword evidence="9" id="KW-1133">Transmembrane helix</keyword>
<proteinExistence type="predicted"/>
<protein>
    <recommendedName>
        <fullName evidence="2">histidine kinase</fullName>
        <ecNumber evidence="2">2.7.13.3</ecNumber>
    </recommendedName>
</protein>
<dbReference type="GO" id="GO:0005524">
    <property type="term" value="F:ATP binding"/>
    <property type="evidence" value="ECO:0007669"/>
    <property type="project" value="UniProtKB-KW"/>
</dbReference>
<dbReference type="GO" id="GO:0016020">
    <property type="term" value="C:membrane"/>
    <property type="evidence" value="ECO:0007669"/>
    <property type="project" value="InterPro"/>
</dbReference>
<evidence type="ECO:0000256" key="9">
    <source>
        <dbReference type="SAM" id="Phobius"/>
    </source>
</evidence>
<dbReference type="InterPro" id="IPR011712">
    <property type="entry name" value="Sig_transdc_His_kin_sub3_dim/P"/>
</dbReference>
<dbReference type="PANTHER" id="PTHR24421">
    <property type="entry name" value="NITRATE/NITRITE SENSOR PROTEIN NARX-RELATED"/>
    <property type="match status" value="1"/>
</dbReference>
<dbReference type="Pfam" id="PF07730">
    <property type="entry name" value="HisKA_3"/>
    <property type="match status" value="1"/>
</dbReference>
<dbReference type="InterPro" id="IPR050482">
    <property type="entry name" value="Sensor_HK_TwoCompSys"/>
</dbReference>
<evidence type="ECO:0000256" key="1">
    <source>
        <dbReference type="ARBA" id="ARBA00000085"/>
    </source>
</evidence>
<dbReference type="EMBL" id="MQUQ01000029">
    <property type="protein sequence ID" value="OLZ43806.1"/>
    <property type="molecule type" value="Genomic_DNA"/>
</dbReference>
<dbReference type="STRING" id="76021.BS329_37775"/>
<accession>A0A1R0KF40</accession>
<organism evidence="11 12">
    <name type="scientific">Amycolatopsis coloradensis</name>
    <dbReference type="NCBI Taxonomy" id="76021"/>
    <lineage>
        <taxon>Bacteria</taxon>
        <taxon>Bacillati</taxon>
        <taxon>Actinomycetota</taxon>
        <taxon>Actinomycetes</taxon>
        <taxon>Pseudonocardiales</taxon>
        <taxon>Pseudonocardiaceae</taxon>
        <taxon>Amycolatopsis</taxon>
    </lineage>
</organism>
<dbReference type="InterPro" id="IPR036890">
    <property type="entry name" value="HATPase_C_sf"/>
</dbReference>
<feature type="transmembrane region" description="Helical" evidence="9">
    <location>
        <begin position="57"/>
        <end position="77"/>
    </location>
</feature>
<evidence type="ECO:0000313" key="11">
    <source>
        <dbReference type="EMBL" id="OLZ43806.1"/>
    </source>
</evidence>
<feature type="transmembrane region" description="Helical" evidence="9">
    <location>
        <begin position="26"/>
        <end position="45"/>
    </location>
</feature>
<dbReference type="Proteomes" id="UP000187486">
    <property type="component" value="Unassembled WGS sequence"/>
</dbReference>
<evidence type="ECO:0000313" key="12">
    <source>
        <dbReference type="Proteomes" id="UP000187486"/>
    </source>
</evidence>
<dbReference type="OrthoDB" id="227596at2"/>
<feature type="transmembrane region" description="Helical" evidence="9">
    <location>
        <begin position="121"/>
        <end position="142"/>
    </location>
</feature>